<feature type="region of interest" description="Disordered" evidence="1">
    <location>
        <begin position="22"/>
        <end position="54"/>
    </location>
</feature>
<accession>A0A8J5CBL8</accession>
<comment type="caution">
    <text evidence="2">The sequence shown here is derived from an EMBL/GenBank/DDBJ whole genome shotgun (WGS) entry which is preliminary data.</text>
</comment>
<reference evidence="2" key="1">
    <citation type="submission" date="2020-07" db="EMBL/GenBank/DDBJ databases">
        <title>The High-quality genome of the commercially important snow crab, Chionoecetes opilio.</title>
        <authorList>
            <person name="Jeong J.-H."/>
            <person name="Ryu S."/>
        </authorList>
    </citation>
    <scope>NUCLEOTIDE SEQUENCE</scope>
    <source>
        <strain evidence="2">MADBK_172401_WGS</strain>
        <tissue evidence="2">Digestive gland</tissue>
    </source>
</reference>
<keyword evidence="3" id="KW-1185">Reference proteome</keyword>
<organism evidence="2 3">
    <name type="scientific">Chionoecetes opilio</name>
    <name type="common">Atlantic snow crab</name>
    <name type="synonym">Cancer opilio</name>
    <dbReference type="NCBI Taxonomy" id="41210"/>
    <lineage>
        <taxon>Eukaryota</taxon>
        <taxon>Metazoa</taxon>
        <taxon>Ecdysozoa</taxon>
        <taxon>Arthropoda</taxon>
        <taxon>Crustacea</taxon>
        <taxon>Multicrustacea</taxon>
        <taxon>Malacostraca</taxon>
        <taxon>Eumalacostraca</taxon>
        <taxon>Eucarida</taxon>
        <taxon>Decapoda</taxon>
        <taxon>Pleocyemata</taxon>
        <taxon>Brachyura</taxon>
        <taxon>Eubrachyura</taxon>
        <taxon>Majoidea</taxon>
        <taxon>Majidae</taxon>
        <taxon>Chionoecetes</taxon>
    </lineage>
</organism>
<evidence type="ECO:0000313" key="2">
    <source>
        <dbReference type="EMBL" id="KAG0718773.1"/>
    </source>
</evidence>
<dbReference type="AlphaFoldDB" id="A0A8J5CBL8"/>
<gene>
    <name evidence="2" type="ORF">GWK47_051825</name>
</gene>
<name>A0A8J5CBL8_CHIOP</name>
<evidence type="ECO:0000256" key="1">
    <source>
        <dbReference type="SAM" id="MobiDB-lite"/>
    </source>
</evidence>
<dbReference type="Proteomes" id="UP000770661">
    <property type="component" value="Unassembled WGS sequence"/>
</dbReference>
<evidence type="ECO:0000313" key="3">
    <source>
        <dbReference type="Proteomes" id="UP000770661"/>
    </source>
</evidence>
<sequence length="168" mass="18590">MEYSPLAKNLLPPVIPPPFLKPGFKARAQGAGPGKPPEVLHENSTSPEGREGGMWSCTRSQEQLLQLAELHPNPGAQAPPFYPWGPQHDHKDLALARTELTSAPSTRYGNYGNLGRRPTCISTFQHAFKWAKWRIKYDARSTNTSSLKISLTGQAVRDFLAEAEAQEK</sequence>
<dbReference type="EMBL" id="JACEEZ010015508">
    <property type="protein sequence ID" value="KAG0718773.1"/>
    <property type="molecule type" value="Genomic_DNA"/>
</dbReference>
<proteinExistence type="predicted"/>
<protein>
    <submittedName>
        <fullName evidence="2">Uncharacterized protein</fullName>
    </submittedName>
</protein>